<dbReference type="InterPro" id="IPR003471">
    <property type="entry name" value="Adeno_E3_CR1"/>
</dbReference>
<feature type="transmembrane region" description="Helical" evidence="1">
    <location>
        <begin position="262"/>
        <end position="282"/>
    </location>
</feature>
<evidence type="ECO:0000259" key="2">
    <source>
        <dbReference type="Pfam" id="PF02440"/>
    </source>
</evidence>
<evidence type="ECO:0000256" key="1">
    <source>
        <dbReference type="SAM" id="Phobius"/>
    </source>
</evidence>
<reference evidence="3" key="2">
    <citation type="submission" date="2017-01" db="EMBL/GenBank/DDBJ databases">
        <authorList>
            <person name="Mah S.A."/>
            <person name="Swanson W.J."/>
            <person name="Moy G.W."/>
            <person name="Vacquier V.D."/>
        </authorList>
    </citation>
    <scope>NUCLEOTIDE SEQUENCE</scope>
    <source>
        <strain evidence="3">NL/Rot2/Urine/2012</strain>
    </source>
</reference>
<reference evidence="3" key="1">
    <citation type="journal article" date="2016" name="Virus Evol.">
        <title>Islands of linkage in an ocean of pervasive recombination reveals two-speed evolution of human cytomegalovirus genomes.</title>
        <authorList>
            <person name="Lassalle F."/>
            <person name="Depledge D.P."/>
            <person name="Reeves M.B."/>
            <person name="Brown A.C."/>
            <person name="Christiansen M.T."/>
            <person name="Tutill H.J."/>
            <person name="Williams R.J."/>
            <person name="Einer-Jensen K."/>
            <person name="Holdstock J."/>
            <person name="Atkinson C."/>
            <person name="Brown J.R."/>
            <person name="van Loenen F.B."/>
            <person name="Clark D.A."/>
            <person name="Griffiths P.D."/>
            <person name="Verjans G.M.G.M."/>
            <person name="Schutten M."/>
            <person name="Milne R.S.B."/>
            <person name="Balloux F."/>
            <person name="Breuer J."/>
        </authorList>
    </citation>
    <scope>NUCLEOTIDE SEQUENCE</scope>
    <source>
        <strain evidence="3">NL/Rot2/Urine/2012</strain>
    </source>
</reference>
<dbReference type="InterPro" id="IPR036179">
    <property type="entry name" value="Ig-like_dom_sf"/>
</dbReference>
<dbReference type="InterPro" id="IPR013783">
    <property type="entry name" value="Ig-like_fold"/>
</dbReference>
<protein>
    <submittedName>
        <fullName evidence="3">Membrane protein RL13</fullName>
    </submittedName>
</protein>
<sequence length="308" mass="34299">MNWQITVTWTILISTLSESCKSTCPCQCLCNDTTTNYFVNTTSTTVTSNISTPGSPDTTTGTDCSTTTASQTTVSTKPLIATTQISTTLSTKIETTTCINTTTIVTCNDLNYTIHKRCDRSYEVINVTGHVGSNVTLKKCNDTAWYNVDWIKYEKPYSSYKMCELGNYYQTAPRSDICFECNDTSLTIYNLTAENAGKYTRRHRYKGYEENYYVTVLSKGATPSTPGTCPVKYRVKSSESRDTEGTIGSNIIQAIQKADIPLGIHAVWAGVVVSVALIALYMGSRRIPKKPRYTRLPKYDPDELWTKT</sequence>
<proteinExistence type="predicted"/>
<dbReference type="Pfam" id="PF02440">
    <property type="entry name" value="Adeno_E3_CR1"/>
    <property type="match status" value="1"/>
</dbReference>
<keyword evidence="1" id="KW-0472">Membrane</keyword>
<dbReference type="Gene3D" id="2.60.40.10">
    <property type="entry name" value="Immunoglobulins"/>
    <property type="match status" value="1"/>
</dbReference>
<keyword evidence="1" id="KW-1133">Transmembrane helix</keyword>
<evidence type="ECO:0000313" key="3">
    <source>
        <dbReference type="EMBL" id="AMJ52705.1"/>
    </source>
</evidence>
<dbReference type="EMBL" id="KT726941">
    <property type="protein sequence ID" value="AMJ52705.1"/>
    <property type="molecule type" value="Genomic_DNA"/>
</dbReference>
<accession>A0A140D142</accession>
<dbReference type="SUPFAM" id="SSF48726">
    <property type="entry name" value="Immunoglobulin"/>
    <property type="match status" value="1"/>
</dbReference>
<organismHost>
    <name type="scientific">Homo sapiens</name>
    <name type="common">Human</name>
    <dbReference type="NCBI Taxonomy" id="9606"/>
</organismHost>
<organism evidence="3">
    <name type="scientific">Human cytomegalovirus</name>
    <name type="common">HHV-5</name>
    <name type="synonym">Human herpesvirus 5</name>
    <dbReference type="NCBI Taxonomy" id="10359"/>
    <lineage>
        <taxon>Viruses</taxon>
        <taxon>Duplodnaviria</taxon>
        <taxon>Heunggongvirae</taxon>
        <taxon>Peploviricota</taxon>
        <taxon>Herviviricetes</taxon>
        <taxon>Herpesvirales</taxon>
        <taxon>Orthoherpesviridae</taxon>
        <taxon>Betaherpesvirinae</taxon>
        <taxon>Cytomegalovirus</taxon>
        <taxon>Cytomegalovirus humanbeta5</taxon>
    </lineage>
</organism>
<gene>
    <name evidence="3" type="primary">RL13</name>
</gene>
<feature type="domain" description="Adenovirus E3 region protein CR1" evidence="2">
    <location>
        <begin position="122"/>
        <end position="217"/>
    </location>
</feature>
<name>A0A140D142_HCMV</name>
<keyword evidence="1" id="KW-0812">Transmembrane</keyword>